<evidence type="ECO:0000313" key="3">
    <source>
        <dbReference type="Proteomes" id="UP000823854"/>
    </source>
</evidence>
<feature type="transmembrane region" description="Helical" evidence="1">
    <location>
        <begin position="237"/>
        <end position="260"/>
    </location>
</feature>
<dbReference type="InterPro" id="IPR003474">
    <property type="entry name" value="Glcn_transporter"/>
</dbReference>
<reference evidence="2" key="2">
    <citation type="submission" date="2021-04" db="EMBL/GenBank/DDBJ databases">
        <authorList>
            <person name="Gilroy R."/>
        </authorList>
    </citation>
    <scope>NUCLEOTIDE SEQUENCE</scope>
    <source>
        <strain evidence="2">CHK130-7132</strain>
    </source>
</reference>
<dbReference type="PANTHER" id="PTHR30354:SF25">
    <property type="entry name" value="INNER MEMBRANE PERMEASE YGBN"/>
    <property type="match status" value="1"/>
</dbReference>
<dbReference type="GO" id="GO:0015128">
    <property type="term" value="F:gluconate transmembrane transporter activity"/>
    <property type="evidence" value="ECO:0007669"/>
    <property type="project" value="InterPro"/>
</dbReference>
<comment type="caution">
    <text evidence="2">The sequence shown here is derived from an EMBL/GenBank/DDBJ whole genome shotgun (WGS) entry which is preliminary data.</text>
</comment>
<accession>A0A9D2PZL4</accession>
<sequence>MDGWSQTLGAAPLLAIAAGAIALILVLVIRFKLHAFLTLVLVSLLTAFATGIPSGDIVDVLLDGFGGTLASVALLVGLGAMLGKLIENSGGATVLAETMIRVFGEKRAPLALGIASLLMGFPMFFDAGLVVMLPIVFAVAARLGGPVLLYAMPSAVAFSAMHVFVPPHPGPVTATELYGANLGMVLLIGLVCAVPTFYLTGVLWGRVTARKFPFTLAQVGGVFGGGGDEPVANPPKVGTVIAVLLLPMVLIFLNTGLDFLRAAGAVDETATWYGVLSTLGTSAVALLISVLVALVVLGFRRGEHGTALEKIVDSSLGPICSVVLITGAGGMFGGVLRTSGIGDALSDVLGDLGLPLILAAYVIAVVMRLAQGSATVALVTAAGLMAPAVAAAGYSPGQIAAITVATAAGSVFASHVNDSGFWLVGRLLNMDVATTLRTWTVQQTLESVIGFLIAGALFLVF</sequence>
<keyword evidence="1" id="KW-0812">Transmembrane</keyword>
<feature type="transmembrane region" description="Helical" evidence="1">
    <location>
        <begin position="373"/>
        <end position="392"/>
    </location>
</feature>
<dbReference type="Proteomes" id="UP000823854">
    <property type="component" value="Unassembled WGS sequence"/>
</dbReference>
<feature type="transmembrane region" description="Helical" evidence="1">
    <location>
        <begin position="177"/>
        <end position="198"/>
    </location>
</feature>
<dbReference type="GO" id="GO:0005886">
    <property type="term" value="C:plasma membrane"/>
    <property type="evidence" value="ECO:0007669"/>
    <property type="project" value="TreeGrafter"/>
</dbReference>
<dbReference type="AlphaFoldDB" id="A0A9D2PZL4"/>
<feature type="transmembrane region" description="Helical" evidence="1">
    <location>
        <begin position="436"/>
        <end position="460"/>
    </location>
</feature>
<evidence type="ECO:0000256" key="1">
    <source>
        <dbReference type="SAM" id="Phobius"/>
    </source>
</evidence>
<name>A0A9D2PZL4_9MICO</name>
<feature type="transmembrane region" description="Helical" evidence="1">
    <location>
        <begin position="108"/>
        <end position="141"/>
    </location>
</feature>
<dbReference type="Pfam" id="PF02447">
    <property type="entry name" value="GntP_permease"/>
    <property type="match status" value="1"/>
</dbReference>
<feature type="transmembrane region" description="Helical" evidence="1">
    <location>
        <begin position="35"/>
        <end position="53"/>
    </location>
</feature>
<feature type="transmembrane region" description="Helical" evidence="1">
    <location>
        <begin position="348"/>
        <end position="367"/>
    </location>
</feature>
<dbReference type="EMBL" id="DWWC01000225">
    <property type="protein sequence ID" value="HJC70162.1"/>
    <property type="molecule type" value="Genomic_DNA"/>
</dbReference>
<gene>
    <name evidence="2" type="ORF">H9932_10905</name>
</gene>
<keyword evidence="1" id="KW-0472">Membrane</keyword>
<dbReference type="PIRSF" id="PIRSF002746">
    <property type="entry name" value="Gluconate_transporter"/>
    <property type="match status" value="1"/>
</dbReference>
<feature type="transmembrane region" description="Helical" evidence="1">
    <location>
        <begin position="6"/>
        <end position="28"/>
    </location>
</feature>
<proteinExistence type="predicted"/>
<protein>
    <submittedName>
        <fullName evidence="2">GntP family permease</fullName>
    </submittedName>
</protein>
<evidence type="ECO:0000313" key="2">
    <source>
        <dbReference type="EMBL" id="HJC70162.1"/>
    </source>
</evidence>
<keyword evidence="1" id="KW-1133">Transmembrane helix</keyword>
<feature type="transmembrane region" description="Helical" evidence="1">
    <location>
        <begin position="316"/>
        <end position="336"/>
    </location>
</feature>
<feature type="transmembrane region" description="Helical" evidence="1">
    <location>
        <begin position="272"/>
        <end position="296"/>
    </location>
</feature>
<dbReference type="NCBIfam" id="TIGR00791">
    <property type="entry name" value="gntP"/>
    <property type="match status" value="1"/>
</dbReference>
<feature type="transmembrane region" description="Helical" evidence="1">
    <location>
        <begin position="65"/>
        <end position="87"/>
    </location>
</feature>
<organism evidence="2 3">
    <name type="scientific">Candidatus Brachybacterium intestinipullorum</name>
    <dbReference type="NCBI Taxonomy" id="2838512"/>
    <lineage>
        <taxon>Bacteria</taxon>
        <taxon>Bacillati</taxon>
        <taxon>Actinomycetota</taxon>
        <taxon>Actinomycetes</taxon>
        <taxon>Micrococcales</taxon>
        <taxon>Dermabacteraceae</taxon>
        <taxon>Brachybacterium</taxon>
    </lineage>
</organism>
<reference evidence="2" key="1">
    <citation type="journal article" date="2021" name="PeerJ">
        <title>Extensive microbial diversity within the chicken gut microbiome revealed by metagenomics and culture.</title>
        <authorList>
            <person name="Gilroy R."/>
            <person name="Ravi A."/>
            <person name="Getino M."/>
            <person name="Pursley I."/>
            <person name="Horton D.L."/>
            <person name="Alikhan N.F."/>
            <person name="Baker D."/>
            <person name="Gharbi K."/>
            <person name="Hall N."/>
            <person name="Watson M."/>
            <person name="Adriaenssens E.M."/>
            <person name="Foster-Nyarko E."/>
            <person name="Jarju S."/>
            <person name="Secka A."/>
            <person name="Antonio M."/>
            <person name="Oren A."/>
            <person name="Chaudhuri R.R."/>
            <person name="La Ragione R."/>
            <person name="Hildebrand F."/>
            <person name="Pallen M.J."/>
        </authorList>
    </citation>
    <scope>NUCLEOTIDE SEQUENCE</scope>
    <source>
        <strain evidence="2">CHK130-7132</strain>
    </source>
</reference>
<feature type="transmembrane region" description="Helical" evidence="1">
    <location>
        <begin position="147"/>
        <end position="165"/>
    </location>
</feature>
<dbReference type="PANTHER" id="PTHR30354">
    <property type="entry name" value="GNT FAMILY GLUCONATE TRANSPORTER"/>
    <property type="match status" value="1"/>
</dbReference>